<dbReference type="Proteomes" id="UP000005085">
    <property type="component" value="Unassembled WGS sequence"/>
</dbReference>
<evidence type="ECO:0000313" key="1">
    <source>
        <dbReference type="EMBL" id="EEO24646.2"/>
    </source>
</evidence>
<protein>
    <submittedName>
        <fullName evidence="1">Uncharacterized protein</fullName>
    </submittedName>
</protein>
<dbReference type="EMBL" id="ACDN02000073">
    <property type="protein sequence ID" value="EEO24646.2"/>
    <property type="molecule type" value="Genomic_DNA"/>
</dbReference>
<evidence type="ECO:0000313" key="2">
    <source>
        <dbReference type="Proteomes" id="UP000005085"/>
    </source>
</evidence>
<sequence length="141" mass="17053">MFLEFGVMKKYMIVLFILSWAIYAYSSDIYPCYKPEFGWTQEYKIKALGHLGMAYCLGAKDDSHHFVFQAIEEGYCRNSPKIINAQEAFNEIKKYIDKPKWIEHNSHLKYDDVRWCFYLYDSTEYHTKIQEIFYKYCKHCK</sequence>
<keyword evidence="2" id="KW-1185">Reference proteome</keyword>
<accession>C3XI07</accession>
<dbReference type="AlphaFoldDB" id="C3XI07"/>
<reference evidence="1 2" key="1">
    <citation type="journal article" date="2014" name="Genome Announc.">
        <title>Draft genome sequences of six enterohepatic helicobacter species isolated from humans and one from rhesus macaques.</title>
        <authorList>
            <person name="Shen Z."/>
            <person name="Sheh A."/>
            <person name="Young S.K."/>
            <person name="Abouelliel A."/>
            <person name="Ward D.V."/>
            <person name="Earl A.M."/>
            <person name="Fox J.G."/>
        </authorList>
    </citation>
    <scope>NUCLEOTIDE SEQUENCE [LARGE SCALE GENOMIC DNA]</scope>
    <source>
        <strain evidence="1 2">ATCC 43879</strain>
    </source>
</reference>
<dbReference type="HOGENOM" id="CLU_1822654_0_0_7"/>
<proteinExistence type="predicted"/>
<gene>
    <name evidence="1" type="ORF">HRAG_01703</name>
</gene>
<organism evidence="1 2">
    <name type="scientific">Helicobacter bilis ATCC 43879</name>
    <dbReference type="NCBI Taxonomy" id="613026"/>
    <lineage>
        <taxon>Bacteria</taxon>
        <taxon>Pseudomonadati</taxon>
        <taxon>Campylobacterota</taxon>
        <taxon>Epsilonproteobacteria</taxon>
        <taxon>Campylobacterales</taxon>
        <taxon>Helicobacteraceae</taxon>
        <taxon>Helicobacter</taxon>
    </lineage>
</organism>
<name>C3XI07_9HELI</name>
<comment type="caution">
    <text evidence="1">The sequence shown here is derived from an EMBL/GenBank/DDBJ whole genome shotgun (WGS) entry which is preliminary data.</text>
</comment>